<feature type="chain" id="PRO_5039886527" evidence="1">
    <location>
        <begin position="25"/>
        <end position="750"/>
    </location>
</feature>
<name>A0A653A089_UNCDX</name>
<organism evidence="4">
    <name type="scientific">Uncultured Desulfatiglans sp</name>
    <dbReference type="NCBI Taxonomy" id="1748965"/>
    <lineage>
        <taxon>Bacteria</taxon>
        <taxon>Pseudomonadati</taxon>
        <taxon>Thermodesulfobacteriota</taxon>
        <taxon>Desulfobacteria</taxon>
        <taxon>Desulfatiglandales</taxon>
        <taxon>Desulfatiglandaceae</taxon>
        <taxon>Desulfatiglans</taxon>
        <taxon>environmental samples</taxon>
    </lineage>
</organism>
<dbReference type="HAMAP" id="MF_01411">
    <property type="entry name" value="LPS_assembly_LptD"/>
    <property type="match status" value="1"/>
</dbReference>
<sequence length="750" mass="85927">MHHTGTPRLIAILLTAGFFLSTMAAGTSSGWCQEWGRRVDTVLSPDIPWEIFGDELGYDNRTQQYKAKGNVIITKGAQSLYADEAFYDQRTGIAEVWGNVRLKSGGDTFTGDHAVFNLQTQTGSITNGVLFLKQNHVYISGKHMEKVGPDTYLIHEARLTTCDGPDPAWFITGSKVKVTVEGYGTVEGASFRVKDMPVLYLPYMIFPAKTKRQTGLLPPRIGYSSLNGADIEIPFFWAISDQADATFYQRYLSQRGYMQGVEFNYILDPRSKGSFLADVLSDDESPKNMADSDSLDVSPLPRTNQTRYWLRGRADQALPAGMMAKADLDYVSDQDYLREFDEGPLGFDARPDLADDWGRPLDERYAPLRRSAVRLARDSSGYSLQGGTAYYQRPEDLAADRTAQPLGDLYFNMLPRKYFDFPLFTALGSDYTYVWRDAGDTGHRLSLAPEARFPFFPGRYLEFEPSVRYIYNARWIERESTGENDRDSNQAYELAAELSTNLDRIYPIDWMGARKLKHKIRPSFAYRYRSLKEEKQAVPWFEDIMRERPANVFEVSLENFLDARLEDEKGAVSYRQWATFDLTQGYDIGEARHPDDPYDERPFTPLEADLVLRPLPRVDLRGNAQWDHYDKEIVSTTVSLDMALDRRNGLRDYYRLDYVYRRDGQQDLNFLVDVNLFYGLWAGTSLERNIEEKENISSRYWLGYRSQCWATSLFLENTEADSRVGIMIELFGLGEIGAHSSWTRVEDDRD</sequence>
<feature type="signal peptide" evidence="1">
    <location>
        <begin position="1"/>
        <end position="24"/>
    </location>
</feature>
<dbReference type="AlphaFoldDB" id="A0A653A089"/>
<evidence type="ECO:0000259" key="2">
    <source>
        <dbReference type="Pfam" id="PF04453"/>
    </source>
</evidence>
<dbReference type="InterPro" id="IPR045659">
    <property type="entry name" value="LptD_2"/>
</dbReference>
<dbReference type="Pfam" id="PF04453">
    <property type="entry name" value="LptD"/>
    <property type="match status" value="1"/>
</dbReference>
<dbReference type="Gene3D" id="2.60.450.10">
    <property type="entry name" value="Lipopolysaccharide (LPS) transport protein A like domain"/>
    <property type="match status" value="1"/>
</dbReference>
<evidence type="ECO:0000256" key="1">
    <source>
        <dbReference type="SAM" id="SignalP"/>
    </source>
</evidence>
<dbReference type="InterPro" id="IPR020889">
    <property type="entry name" value="LipoPS_assembly_LptD"/>
</dbReference>
<keyword evidence="1" id="KW-0732">Signal</keyword>
<evidence type="ECO:0000313" key="4">
    <source>
        <dbReference type="EMBL" id="VBB41451.1"/>
    </source>
</evidence>
<proteinExistence type="inferred from homology"/>
<dbReference type="GO" id="GO:0043165">
    <property type="term" value="P:Gram-negative-bacterium-type cell outer membrane assembly"/>
    <property type="evidence" value="ECO:0007669"/>
    <property type="project" value="InterPro"/>
</dbReference>
<dbReference type="InterPro" id="IPR050218">
    <property type="entry name" value="LptD"/>
</dbReference>
<dbReference type="GO" id="GO:1990351">
    <property type="term" value="C:transporter complex"/>
    <property type="evidence" value="ECO:0007669"/>
    <property type="project" value="TreeGrafter"/>
</dbReference>
<dbReference type="GO" id="GO:0009279">
    <property type="term" value="C:cell outer membrane"/>
    <property type="evidence" value="ECO:0007669"/>
    <property type="project" value="InterPro"/>
</dbReference>
<dbReference type="PANTHER" id="PTHR30189:SF1">
    <property type="entry name" value="LPS-ASSEMBLY PROTEIN LPTD"/>
    <property type="match status" value="1"/>
</dbReference>
<evidence type="ECO:0000259" key="3">
    <source>
        <dbReference type="Pfam" id="PF19838"/>
    </source>
</evidence>
<dbReference type="Pfam" id="PF19838">
    <property type="entry name" value="LptD_2"/>
    <property type="match status" value="1"/>
</dbReference>
<dbReference type="GO" id="GO:0015920">
    <property type="term" value="P:lipopolysaccharide transport"/>
    <property type="evidence" value="ECO:0007669"/>
    <property type="project" value="InterPro"/>
</dbReference>
<dbReference type="EMBL" id="UPXX01000003">
    <property type="protein sequence ID" value="VBB41451.1"/>
    <property type="molecule type" value="Genomic_DNA"/>
</dbReference>
<feature type="domain" description="LPS-assembly protein LptD central" evidence="3">
    <location>
        <begin position="190"/>
        <end position="283"/>
    </location>
</feature>
<reference evidence="4" key="1">
    <citation type="submission" date="2018-07" db="EMBL/GenBank/DDBJ databases">
        <authorList>
            <consortium name="Genoscope - CEA"/>
            <person name="William W."/>
        </authorList>
    </citation>
    <scope>NUCLEOTIDE SEQUENCE</scope>
    <source>
        <strain evidence="4">IK1</strain>
    </source>
</reference>
<dbReference type="PANTHER" id="PTHR30189">
    <property type="entry name" value="LPS-ASSEMBLY PROTEIN"/>
    <property type="match status" value="1"/>
</dbReference>
<feature type="domain" description="LptD C-terminal" evidence="2">
    <location>
        <begin position="306"/>
        <end position="666"/>
    </location>
</feature>
<protein>
    <submittedName>
        <fullName evidence="4">Organic solvent tolerance protein</fullName>
    </submittedName>
</protein>
<dbReference type="InterPro" id="IPR007543">
    <property type="entry name" value="LptD_C"/>
</dbReference>
<gene>
    <name evidence="4" type="ORF">TRIP_B110016</name>
</gene>
<accession>A0A653A089</accession>